<reference evidence="1 2" key="1">
    <citation type="submission" date="2019-03" db="EMBL/GenBank/DDBJ databases">
        <title>Genomic Encyclopedia of Type Strains, Phase IV (KMG-IV): sequencing the most valuable type-strain genomes for metagenomic binning, comparative biology and taxonomic classification.</title>
        <authorList>
            <person name="Goeker M."/>
        </authorList>
    </citation>
    <scope>NUCLEOTIDE SEQUENCE [LARGE SCALE GENOMIC DNA]</scope>
    <source>
        <strain evidence="1 2">DSM 13587</strain>
    </source>
</reference>
<dbReference type="GO" id="GO:0034220">
    <property type="term" value="P:monoatomic ion transmembrane transport"/>
    <property type="evidence" value="ECO:0007669"/>
    <property type="project" value="InterPro"/>
</dbReference>
<gene>
    <name evidence="1" type="ORF">EDC35_101164</name>
</gene>
<sequence length="135" mass="14909">MRQMARGADVGIDMDNQDDPVQSTRMLFFGDDLLADGLRLIGFETYPSPDPQAVDRIFRDLRRGHERAFVLVDDAVMGQNIPNLQQVRREGGHIVVIAVPALNAPPQLNSEVARRLAALFGANLESGQSGEREPE</sequence>
<dbReference type="AlphaFoldDB" id="A0A4R3N3X1"/>
<organism evidence="1 2">
    <name type="scientific">Thiobaca trueperi</name>
    <dbReference type="NCBI Taxonomy" id="127458"/>
    <lineage>
        <taxon>Bacteria</taxon>
        <taxon>Pseudomonadati</taxon>
        <taxon>Pseudomonadota</taxon>
        <taxon>Gammaproteobacteria</taxon>
        <taxon>Chromatiales</taxon>
        <taxon>Chromatiaceae</taxon>
        <taxon>Thiobaca</taxon>
    </lineage>
</organism>
<evidence type="ECO:0008006" key="3">
    <source>
        <dbReference type="Google" id="ProtNLM"/>
    </source>
</evidence>
<evidence type="ECO:0000313" key="2">
    <source>
        <dbReference type="Proteomes" id="UP000295717"/>
    </source>
</evidence>
<proteinExistence type="predicted"/>
<comment type="caution">
    <text evidence="1">The sequence shown here is derived from an EMBL/GenBank/DDBJ whole genome shotgun (WGS) entry which is preliminary data.</text>
</comment>
<dbReference type="Proteomes" id="UP000295717">
    <property type="component" value="Unassembled WGS sequence"/>
</dbReference>
<protein>
    <recommendedName>
        <fullName evidence="3">ATPase</fullName>
    </recommendedName>
</protein>
<keyword evidence="2" id="KW-1185">Reference proteome</keyword>
<dbReference type="EMBL" id="SMAO01000001">
    <property type="protein sequence ID" value="TCT23850.1"/>
    <property type="molecule type" value="Genomic_DNA"/>
</dbReference>
<dbReference type="SUPFAM" id="SSF159468">
    <property type="entry name" value="AtpF-like"/>
    <property type="match status" value="1"/>
</dbReference>
<evidence type="ECO:0000313" key="1">
    <source>
        <dbReference type="EMBL" id="TCT23850.1"/>
    </source>
</evidence>
<accession>A0A4R3N3X1</accession>
<name>A0A4R3N3X1_9GAMM</name>
<dbReference type="InterPro" id="IPR036906">
    <property type="entry name" value="ATPase_V1_fsu_sf"/>
</dbReference>
<dbReference type="Gene3D" id="3.40.50.10580">
    <property type="entry name" value="ATPase, V1 complex, subunit F"/>
    <property type="match status" value="1"/>
</dbReference>